<dbReference type="AlphaFoldDB" id="A0A1A8Z320"/>
<protein>
    <submittedName>
        <fullName evidence="1">Uncharacterized protein</fullName>
    </submittedName>
</protein>
<keyword evidence="2" id="KW-1185">Reference proteome</keyword>
<sequence>MCMCVLNVPHSSTRSSKDHPERGNFKTSKQEFFCMDIRYKMVWLQDKCDSRFTQIGKCKQLFKMQTTILFPLFVTVRMWMHFYVPAGYTALHTIGPHF</sequence>
<evidence type="ECO:0000313" key="1">
    <source>
        <dbReference type="EMBL" id="SBT38158.1"/>
    </source>
</evidence>
<evidence type="ECO:0000313" key="2">
    <source>
        <dbReference type="Proteomes" id="UP000078555"/>
    </source>
</evidence>
<proteinExistence type="predicted"/>
<dbReference type="EMBL" id="FLRD01000107">
    <property type="protein sequence ID" value="SBT38158.1"/>
    <property type="molecule type" value="Genomic_DNA"/>
</dbReference>
<accession>A0A1A8Z320</accession>
<name>A0A1A8Z320_PLAOA</name>
<organism evidence="1 2">
    <name type="scientific">Plasmodium ovale wallikeri</name>
    <dbReference type="NCBI Taxonomy" id="864142"/>
    <lineage>
        <taxon>Eukaryota</taxon>
        <taxon>Sar</taxon>
        <taxon>Alveolata</taxon>
        <taxon>Apicomplexa</taxon>
        <taxon>Aconoidasida</taxon>
        <taxon>Haemosporida</taxon>
        <taxon>Plasmodiidae</taxon>
        <taxon>Plasmodium</taxon>
        <taxon>Plasmodium (Plasmodium)</taxon>
    </lineage>
</organism>
<gene>
    <name evidence="1" type="ORF">POVWA1_037500</name>
</gene>
<reference evidence="2" key="1">
    <citation type="submission" date="2016-05" db="EMBL/GenBank/DDBJ databases">
        <authorList>
            <person name="Naeem Raeece"/>
        </authorList>
    </citation>
    <scope>NUCLEOTIDE SEQUENCE [LARGE SCALE GENOMIC DNA]</scope>
</reference>
<dbReference type="Proteomes" id="UP000078555">
    <property type="component" value="Unassembled WGS sequence"/>
</dbReference>